<dbReference type="SUPFAM" id="SSF57850">
    <property type="entry name" value="RING/U-box"/>
    <property type="match status" value="4"/>
</dbReference>
<dbReference type="CDD" id="cd02249">
    <property type="entry name" value="ZZ"/>
    <property type="match status" value="1"/>
</dbReference>
<protein>
    <recommendedName>
        <fullName evidence="10">ZZ-type domain-containing protein</fullName>
    </recommendedName>
</protein>
<dbReference type="SMART" id="SM00666">
    <property type="entry name" value="PB1"/>
    <property type="match status" value="1"/>
</dbReference>
<dbReference type="InterPro" id="IPR000270">
    <property type="entry name" value="PB1_dom"/>
</dbReference>
<accession>A0A2H3JK36</accession>
<feature type="compositionally biased region" description="Low complexity" evidence="5">
    <location>
        <begin position="560"/>
        <end position="571"/>
    </location>
</feature>
<feature type="region of interest" description="Disordered" evidence="5">
    <location>
        <begin position="155"/>
        <end position="207"/>
    </location>
</feature>
<dbReference type="Pfam" id="PF00569">
    <property type="entry name" value="ZZ"/>
    <property type="match status" value="2"/>
</dbReference>
<evidence type="ECO:0000256" key="2">
    <source>
        <dbReference type="ARBA" id="ARBA00022771"/>
    </source>
</evidence>
<dbReference type="OMA" id="CYSQVHE"/>
<dbReference type="PROSITE" id="PS51745">
    <property type="entry name" value="PB1"/>
    <property type="match status" value="1"/>
</dbReference>
<keyword evidence="2 4" id="KW-0863">Zinc-finger</keyword>
<dbReference type="GO" id="GO:0005080">
    <property type="term" value="F:protein kinase C binding"/>
    <property type="evidence" value="ECO:0007669"/>
    <property type="project" value="TreeGrafter"/>
</dbReference>
<feature type="compositionally biased region" description="Low complexity" evidence="5">
    <location>
        <begin position="518"/>
        <end position="538"/>
    </location>
</feature>
<dbReference type="PANTHER" id="PTHR15090">
    <property type="entry name" value="SEQUESTOSOME 1-RELATED"/>
    <property type="match status" value="1"/>
</dbReference>
<keyword evidence="3" id="KW-0862">Zinc</keyword>
<dbReference type="Gene3D" id="3.30.60.90">
    <property type="match status" value="3"/>
</dbReference>
<evidence type="ECO:0008006" key="10">
    <source>
        <dbReference type="Google" id="ProtNLM"/>
    </source>
</evidence>
<dbReference type="SUPFAM" id="SSF54277">
    <property type="entry name" value="CAD &amp; PB1 domains"/>
    <property type="match status" value="1"/>
</dbReference>
<evidence type="ECO:0000313" key="8">
    <source>
        <dbReference type="EMBL" id="PCH36367.1"/>
    </source>
</evidence>
<dbReference type="AlphaFoldDB" id="A0A2H3JK36"/>
<dbReference type="InterPro" id="IPR000433">
    <property type="entry name" value="Znf_ZZ"/>
</dbReference>
<dbReference type="SMART" id="SM00291">
    <property type="entry name" value="ZnF_ZZ"/>
    <property type="match status" value="4"/>
</dbReference>
<sequence>MSFSNYSASAYDPGTDSRPDKALVVKCTYDEAVKRISYSSTRACTFESLRRKIEECFALAAIQFDVAYTDDDGEVTVIASDADLTEAIRYVYPVHDDPPVSSSASIFSGRSIGRDRVTLKVQICVGYDGPSLSDTSSFVSSDGYKSRNGSEISLSFSAPPPEEFDDDSVTVSSKDTGTKHDLYRAKGPKTIPNASREPLLSKSPPASIRETEWEVGTLSSVPPTFASDILAGSSHPHEESVAVQDDPFADYQSVGDPSAVFERLKLEEDLLSKQAASSHGSSTLHSERGAAWLRDQSARTLKSMLPAPSEKSYEPSVDRQSDGESVLSGELALLQDSTGKYYYAYTGGGSSYGASQTHDSSYEDVDASTSDVFRASISANPAHSRPTSMEAYGQGYQIVYGASGSDLQRSTSRVSNPFTSPADPELGLEIDGTFPPDYIDPSIPPDVLQYINMPVAPPRDPPTCSNCSNVLDTIRYVCSSCGERKPIPIADGMSAAGKGKDRAIDIAPGKGAHPYPPTSRSHTVSSSPSMSSWSMISDIPPPHRSMSDTTLNGGGKRGKPLPALPSSGTSSSLATLTVPGARGGFTGYELCWQCLSTAGVTHALEMSVAQVSPPAWHASAEDAQRAMSQWRRAAPSQKGQLRHAYVEKSWGHNGWQDVEQDDHRSLPCSTCGTLIVNHRYKCASCENFTLCKACYSQVHEIHPSHAFLLVPDKLSRSRSEIARGIRKLMPPEDEHSLKHPGVKCMHCMQDIVGARFHCAICDSIDICANCESAGLPGNLDASDGGHSSSHIMIKIPYPLGTAELQSASQRAKNLWGGRDAATGQKVRSRRNSQITAYERTVIGVGLRSDAASDAASVVAETDDHGVRCSNCSEPIVGLRYQCATCISIPKPYSLCATCEERSYMIHDPMHVFIQFPRPLDRPLQVEVPLVPQVYKTPAGPPAGQYDPGNPKKYLKSLKHSYLLCDCCMNYIHGEWFRCAYCSKDLCEVCHRVDTHNSDHVFVIFKSLVDMPVFRQFFSIDRSQAIIPYPVYSSM</sequence>
<feature type="domain" description="ZZ-type" evidence="6">
    <location>
        <begin position="739"/>
        <end position="800"/>
    </location>
</feature>
<dbReference type="InterPro" id="IPR043145">
    <property type="entry name" value="Znf_ZZ_sf"/>
</dbReference>
<dbReference type="GO" id="GO:0035973">
    <property type="term" value="P:aggrephagy"/>
    <property type="evidence" value="ECO:0007669"/>
    <property type="project" value="TreeGrafter"/>
</dbReference>
<reference evidence="8 9" key="1">
    <citation type="journal article" date="2012" name="Science">
        <title>The Paleozoic origin of enzymatic lignin decomposition reconstructed from 31 fungal genomes.</title>
        <authorList>
            <person name="Floudas D."/>
            <person name="Binder M."/>
            <person name="Riley R."/>
            <person name="Barry K."/>
            <person name="Blanchette R.A."/>
            <person name="Henrissat B."/>
            <person name="Martinez A.T."/>
            <person name="Otillar R."/>
            <person name="Spatafora J.W."/>
            <person name="Yadav J.S."/>
            <person name="Aerts A."/>
            <person name="Benoit I."/>
            <person name="Boyd A."/>
            <person name="Carlson A."/>
            <person name="Copeland A."/>
            <person name="Coutinho P.M."/>
            <person name="de Vries R.P."/>
            <person name="Ferreira P."/>
            <person name="Findley K."/>
            <person name="Foster B."/>
            <person name="Gaskell J."/>
            <person name="Glotzer D."/>
            <person name="Gorecki P."/>
            <person name="Heitman J."/>
            <person name="Hesse C."/>
            <person name="Hori C."/>
            <person name="Igarashi K."/>
            <person name="Jurgens J.A."/>
            <person name="Kallen N."/>
            <person name="Kersten P."/>
            <person name="Kohler A."/>
            <person name="Kuees U."/>
            <person name="Kumar T.K.A."/>
            <person name="Kuo A."/>
            <person name="LaButti K."/>
            <person name="Larrondo L.F."/>
            <person name="Lindquist E."/>
            <person name="Ling A."/>
            <person name="Lombard V."/>
            <person name="Lucas S."/>
            <person name="Lundell T."/>
            <person name="Martin R."/>
            <person name="McLaughlin D.J."/>
            <person name="Morgenstern I."/>
            <person name="Morin E."/>
            <person name="Murat C."/>
            <person name="Nagy L.G."/>
            <person name="Nolan M."/>
            <person name="Ohm R.A."/>
            <person name="Patyshakuliyeva A."/>
            <person name="Rokas A."/>
            <person name="Ruiz-Duenas F.J."/>
            <person name="Sabat G."/>
            <person name="Salamov A."/>
            <person name="Samejima M."/>
            <person name="Schmutz J."/>
            <person name="Slot J.C."/>
            <person name="St John F."/>
            <person name="Stenlid J."/>
            <person name="Sun H."/>
            <person name="Sun S."/>
            <person name="Syed K."/>
            <person name="Tsang A."/>
            <person name="Wiebenga A."/>
            <person name="Young D."/>
            <person name="Pisabarro A."/>
            <person name="Eastwood D.C."/>
            <person name="Martin F."/>
            <person name="Cullen D."/>
            <person name="Grigoriev I.V."/>
            <person name="Hibbett D.S."/>
        </authorList>
    </citation>
    <scope>NUCLEOTIDE SEQUENCE [LARGE SCALE GENOMIC DNA]</scope>
    <source>
        <strain evidence="8 9">MD-104</strain>
    </source>
</reference>
<dbReference type="PROSITE" id="PS01357">
    <property type="entry name" value="ZF_ZZ_1"/>
    <property type="match status" value="1"/>
</dbReference>
<feature type="region of interest" description="Disordered" evidence="5">
    <location>
        <begin position="503"/>
        <end position="571"/>
    </location>
</feature>
<proteinExistence type="predicted"/>
<dbReference type="Gene3D" id="3.10.20.90">
    <property type="entry name" value="Phosphatidylinositol 3-kinase Catalytic Subunit, Chain A, domain 1"/>
    <property type="match status" value="1"/>
</dbReference>
<evidence type="ECO:0000256" key="5">
    <source>
        <dbReference type="SAM" id="MobiDB-lite"/>
    </source>
</evidence>
<organism evidence="8 9">
    <name type="scientific">Wolfiporia cocos (strain MD-104)</name>
    <name type="common">Brown rot fungus</name>
    <dbReference type="NCBI Taxonomy" id="742152"/>
    <lineage>
        <taxon>Eukaryota</taxon>
        <taxon>Fungi</taxon>
        <taxon>Dikarya</taxon>
        <taxon>Basidiomycota</taxon>
        <taxon>Agaricomycotina</taxon>
        <taxon>Agaricomycetes</taxon>
        <taxon>Polyporales</taxon>
        <taxon>Phaeolaceae</taxon>
        <taxon>Wolfiporia</taxon>
    </lineage>
</organism>
<evidence type="ECO:0000259" key="7">
    <source>
        <dbReference type="PROSITE" id="PS51745"/>
    </source>
</evidence>
<dbReference type="InterPro" id="IPR053793">
    <property type="entry name" value="PB1-like"/>
</dbReference>
<evidence type="ECO:0000256" key="3">
    <source>
        <dbReference type="ARBA" id="ARBA00022833"/>
    </source>
</evidence>
<evidence type="ECO:0000256" key="4">
    <source>
        <dbReference type="PROSITE-ProRule" id="PRU00228"/>
    </source>
</evidence>
<gene>
    <name evidence="8" type="ORF">WOLCODRAFT_108609</name>
</gene>
<dbReference type="GO" id="GO:0070530">
    <property type="term" value="F:K63-linked polyubiquitin modification-dependent protein binding"/>
    <property type="evidence" value="ECO:0007669"/>
    <property type="project" value="TreeGrafter"/>
</dbReference>
<dbReference type="STRING" id="742152.A0A2H3JK36"/>
<feature type="region of interest" description="Disordered" evidence="5">
    <location>
        <begin position="305"/>
        <end position="324"/>
    </location>
</feature>
<evidence type="ECO:0000256" key="1">
    <source>
        <dbReference type="ARBA" id="ARBA00022723"/>
    </source>
</evidence>
<dbReference type="Proteomes" id="UP000218811">
    <property type="component" value="Unassembled WGS sequence"/>
</dbReference>
<dbReference type="CDD" id="cd02340">
    <property type="entry name" value="ZZ_NBR1_like"/>
    <property type="match status" value="1"/>
</dbReference>
<dbReference type="Pfam" id="PF00564">
    <property type="entry name" value="PB1"/>
    <property type="match status" value="1"/>
</dbReference>
<evidence type="ECO:0000313" key="9">
    <source>
        <dbReference type="Proteomes" id="UP000218811"/>
    </source>
</evidence>
<feature type="domain" description="ZZ-type" evidence="6">
    <location>
        <begin position="663"/>
        <end position="715"/>
    </location>
</feature>
<evidence type="ECO:0000259" key="6">
    <source>
        <dbReference type="PROSITE" id="PS50135"/>
    </source>
</evidence>
<dbReference type="GO" id="GO:0044753">
    <property type="term" value="C:amphisome"/>
    <property type="evidence" value="ECO:0007669"/>
    <property type="project" value="TreeGrafter"/>
</dbReference>
<dbReference type="InterPro" id="IPR052260">
    <property type="entry name" value="Autophagy_Rcpt_SigReg"/>
</dbReference>
<feature type="domain" description="PB1" evidence="7">
    <location>
        <begin position="22"/>
        <end position="97"/>
    </location>
</feature>
<dbReference type="GO" id="GO:0000423">
    <property type="term" value="P:mitophagy"/>
    <property type="evidence" value="ECO:0007669"/>
    <property type="project" value="TreeGrafter"/>
</dbReference>
<name>A0A2H3JK36_WOLCO</name>
<feature type="compositionally biased region" description="Basic and acidic residues" evidence="5">
    <location>
        <begin position="311"/>
        <end position="322"/>
    </location>
</feature>
<dbReference type="GO" id="GO:0007032">
    <property type="term" value="P:endosome organization"/>
    <property type="evidence" value="ECO:0007669"/>
    <property type="project" value="TreeGrafter"/>
</dbReference>
<keyword evidence="9" id="KW-1185">Reference proteome</keyword>
<keyword evidence="1" id="KW-0479">Metal-binding</keyword>
<dbReference type="OrthoDB" id="661148at2759"/>
<dbReference type="PANTHER" id="PTHR15090:SF0">
    <property type="entry name" value="SEQUESTOSOME-1"/>
    <property type="match status" value="1"/>
</dbReference>
<dbReference type="GO" id="GO:0008270">
    <property type="term" value="F:zinc ion binding"/>
    <property type="evidence" value="ECO:0007669"/>
    <property type="project" value="UniProtKB-KW"/>
</dbReference>
<dbReference type="GO" id="GO:0016235">
    <property type="term" value="C:aggresome"/>
    <property type="evidence" value="ECO:0007669"/>
    <property type="project" value="TreeGrafter"/>
</dbReference>
<dbReference type="EMBL" id="KB467876">
    <property type="protein sequence ID" value="PCH36367.1"/>
    <property type="molecule type" value="Genomic_DNA"/>
</dbReference>
<dbReference type="PROSITE" id="PS50135">
    <property type="entry name" value="ZF_ZZ_2"/>
    <property type="match status" value="2"/>
</dbReference>